<sequence length="251" mass="28139">MTKLTFYFGESSNAPEKKVADTWKTSFLKAVNKKGNNKTSYKAGGTFFDKKYDVHYKGKNFKYQETGHLNSGLVKTMKIFEDGKLKEKWVNVNYHVDHYKDVMEGHGNDIPKLLKLFNNYMETYFFGKNDVLNGKKGNDNLWGYAGNDKISGGFGNDTLNGGKGNDLLVGGKGNDELIGGKGKDIFKLSKGKGYDLIQDFKDKQDKIFIGSMTKLKLKNKGKDVFIYKGKDLLAKVKGAKGDLSKKGKYLV</sequence>
<protein>
    <submittedName>
        <fullName evidence="3">RTX toxin</fullName>
    </submittedName>
</protein>
<dbReference type="GO" id="GO:0005576">
    <property type="term" value="C:extracellular region"/>
    <property type="evidence" value="ECO:0007669"/>
    <property type="project" value="UniProtKB-SubCell"/>
</dbReference>
<name>Q1PL25_PROMR</name>
<dbReference type="PANTHER" id="PTHR38340">
    <property type="entry name" value="S-LAYER PROTEIN"/>
    <property type="match status" value="1"/>
</dbReference>
<evidence type="ECO:0000313" key="3">
    <source>
        <dbReference type="EMBL" id="ABE10854.1"/>
    </source>
</evidence>
<dbReference type="SUPFAM" id="SSF51120">
    <property type="entry name" value="beta-Roll"/>
    <property type="match status" value="1"/>
</dbReference>
<dbReference type="AlphaFoldDB" id="Q1PL25"/>
<organism evidence="3">
    <name type="scientific">uncultured Prochlorococcus marinus clone ASNC2259</name>
    <dbReference type="NCBI Taxonomy" id="379367"/>
    <lineage>
        <taxon>Bacteria</taxon>
        <taxon>Bacillati</taxon>
        <taxon>Cyanobacteriota</taxon>
        <taxon>Cyanophyceae</taxon>
        <taxon>Synechococcales</taxon>
        <taxon>Prochlorococcaceae</taxon>
        <taxon>Prochlorococcus</taxon>
    </lineage>
</organism>
<dbReference type="PROSITE" id="PS00330">
    <property type="entry name" value="HEMOLYSIN_CALCIUM"/>
    <property type="match status" value="3"/>
</dbReference>
<dbReference type="GO" id="GO:0005509">
    <property type="term" value="F:calcium ion binding"/>
    <property type="evidence" value="ECO:0007669"/>
    <property type="project" value="InterPro"/>
</dbReference>
<reference evidence="3" key="1">
    <citation type="journal article" date="2006" name="Science">
        <title>Genomic islands and the ecology and evolution of Prochlorococcus.</title>
        <authorList>
            <person name="Coleman M.L."/>
            <person name="Sullivan M.B."/>
            <person name="Martiny A.C."/>
            <person name="Steglich C."/>
            <person name="Barry K."/>
            <person name="Delong E.F."/>
            <person name="Chisholm S.W."/>
        </authorList>
    </citation>
    <scope>NUCLEOTIDE SEQUENCE</scope>
</reference>
<reference evidence="3" key="2">
    <citation type="submission" date="2006-04" db="EMBL/GenBank/DDBJ databases">
        <title>Sequencing of the draft fosmids and assembly of Prochlorococcus marinus environmental genome fragment.</title>
        <authorList>
            <consortium name="US DOE Joint Genome Institute (JGI)"/>
            <person name="Copeland A."/>
            <person name="Lucas S."/>
            <person name="Lapidus A."/>
            <person name="Barry K."/>
            <person name="Detter J.C."/>
            <person name="Glavina T."/>
            <person name="Hammon N."/>
            <person name="Israni S."/>
            <person name="Richardson P."/>
        </authorList>
    </citation>
    <scope>NUCLEOTIDE SEQUENCE</scope>
</reference>
<evidence type="ECO:0000256" key="2">
    <source>
        <dbReference type="ARBA" id="ARBA00022525"/>
    </source>
</evidence>
<dbReference type="InterPro" id="IPR050557">
    <property type="entry name" value="RTX_toxin/Mannuronan_C5-epim"/>
</dbReference>
<dbReference type="Gene3D" id="2.150.10.10">
    <property type="entry name" value="Serralysin-like metalloprotease, C-terminal"/>
    <property type="match status" value="1"/>
</dbReference>
<keyword evidence="2" id="KW-0964">Secreted</keyword>
<dbReference type="InterPro" id="IPR018511">
    <property type="entry name" value="Hemolysin-typ_Ca-bd_CS"/>
</dbReference>
<dbReference type="InterPro" id="IPR011049">
    <property type="entry name" value="Serralysin-like_metalloprot_C"/>
</dbReference>
<dbReference type="Pfam" id="PF00353">
    <property type="entry name" value="HemolysinCabind"/>
    <property type="match status" value="2"/>
</dbReference>
<gene>
    <name evidence="3" type="ORF">ASNC2259_0003</name>
</gene>
<dbReference type="PANTHER" id="PTHR38340:SF1">
    <property type="entry name" value="S-LAYER PROTEIN"/>
    <property type="match status" value="1"/>
</dbReference>
<comment type="subcellular location">
    <subcellularLocation>
        <location evidence="1">Secreted</location>
    </subcellularLocation>
</comment>
<dbReference type="EMBL" id="DQ366715">
    <property type="protein sequence ID" value="ABE10854.1"/>
    <property type="molecule type" value="Genomic_DNA"/>
</dbReference>
<dbReference type="InterPro" id="IPR001343">
    <property type="entry name" value="Hemolysn_Ca-bd"/>
</dbReference>
<accession>Q1PL25</accession>
<dbReference type="PRINTS" id="PR00313">
    <property type="entry name" value="CABNDNGRPT"/>
</dbReference>
<proteinExistence type="predicted"/>
<evidence type="ECO:0000256" key="1">
    <source>
        <dbReference type="ARBA" id="ARBA00004613"/>
    </source>
</evidence>